<dbReference type="InterPro" id="IPR003489">
    <property type="entry name" value="RHF/RaiA"/>
</dbReference>
<gene>
    <name evidence="1" type="ORF">HNP25_004018</name>
</gene>
<accession>A0A841ESP6</accession>
<keyword evidence="2" id="KW-1185">Reference proteome</keyword>
<dbReference type="RefSeq" id="WP_184137085.1">
    <property type="nucleotide sequence ID" value="NZ_JACHKT010000042.1"/>
</dbReference>
<dbReference type="InterPro" id="IPR036567">
    <property type="entry name" value="RHF-like"/>
</dbReference>
<name>A0A841ESP6_9BACT</name>
<dbReference type="CDD" id="cd00552">
    <property type="entry name" value="RaiA"/>
    <property type="match status" value="1"/>
</dbReference>
<dbReference type="EMBL" id="JACHKT010000042">
    <property type="protein sequence ID" value="MBB6005344.1"/>
    <property type="molecule type" value="Genomic_DNA"/>
</dbReference>
<dbReference type="NCBIfam" id="TIGR00741">
    <property type="entry name" value="yfiA"/>
    <property type="match status" value="1"/>
</dbReference>
<evidence type="ECO:0000313" key="1">
    <source>
        <dbReference type="EMBL" id="MBB6005344.1"/>
    </source>
</evidence>
<evidence type="ECO:0000313" key="2">
    <source>
        <dbReference type="Proteomes" id="UP000524404"/>
    </source>
</evidence>
<organism evidence="1 2">
    <name type="scientific">Arcicella rosea</name>
    <dbReference type="NCBI Taxonomy" id="502909"/>
    <lineage>
        <taxon>Bacteria</taxon>
        <taxon>Pseudomonadati</taxon>
        <taxon>Bacteroidota</taxon>
        <taxon>Cytophagia</taxon>
        <taxon>Cytophagales</taxon>
        <taxon>Flectobacillaceae</taxon>
        <taxon>Arcicella</taxon>
    </lineage>
</organism>
<reference evidence="1 2" key="1">
    <citation type="submission" date="2020-08" db="EMBL/GenBank/DDBJ databases">
        <title>Functional genomics of gut bacteria from endangered species of beetles.</title>
        <authorList>
            <person name="Carlos-Shanley C."/>
        </authorList>
    </citation>
    <scope>NUCLEOTIDE SEQUENCE [LARGE SCALE GENOMIC DNA]</scope>
    <source>
        <strain evidence="1 2">S00070</strain>
    </source>
</reference>
<proteinExistence type="predicted"/>
<comment type="caution">
    <text evidence="1">The sequence shown here is derived from an EMBL/GenBank/DDBJ whole genome shotgun (WGS) entry which is preliminary data.</text>
</comment>
<dbReference type="AlphaFoldDB" id="A0A841ESP6"/>
<dbReference type="Gene3D" id="3.30.160.100">
    <property type="entry name" value="Ribosome hibernation promotion factor-like"/>
    <property type="match status" value="1"/>
</dbReference>
<dbReference type="Proteomes" id="UP000524404">
    <property type="component" value="Unassembled WGS sequence"/>
</dbReference>
<dbReference type="SUPFAM" id="SSF69754">
    <property type="entry name" value="Ribosome binding protein Y (YfiA homologue)"/>
    <property type="match status" value="1"/>
</dbReference>
<sequence length="116" mass="13347">MKLQVHSIHFDADIKLLEFIQSKLNKLDTFYDRITGGEVFLKVDKGDTKKVRSKMLEVKINLPGGTLFVKEQGKTFEEAMDIAIEALKIQLKRFKERIQEKANPTRSVLMSMAMES</sequence>
<dbReference type="Pfam" id="PF02482">
    <property type="entry name" value="Ribosomal_S30AE"/>
    <property type="match status" value="1"/>
</dbReference>
<protein>
    <submittedName>
        <fullName evidence="1">Putative sigma-54 modulation protein</fullName>
    </submittedName>
</protein>